<feature type="transmembrane region" description="Helical" evidence="2">
    <location>
        <begin position="226"/>
        <end position="247"/>
    </location>
</feature>
<evidence type="ECO:0000256" key="2">
    <source>
        <dbReference type="SAM" id="Phobius"/>
    </source>
</evidence>
<evidence type="ECO:0000256" key="1">
    <source>
        <dbReference type="SAM" id="MobiDB-lite"/>
    </source>
</evidence>
<protein>
    <recommendedName>
        <fullName evidence="5">DUF4337 domain-containing protein</fullName>
    </recommendedName>
</protein>
<organism evidence="3 4">
    <name type="scientific">Occultella aeris</name>
    <dbReference type="NCBI Taxonomy" id="2761496"/>
    <lineage>
        <taxon>Bacteria</taxon>
        <taxon>Bacillati</taxon>
        <taxon>Actinomycetota</taxon>
        <taxon>Actinomycetes</taxon>
        <taxon>Micrococcales</taxon>
        <taxon>Ruaniaceae</taxon>
        <taxon>Occultella</taxon>
    </lineage>
</organism>
<keyword evidence="2" id="KW-0812">Transmembrane</keyword>
<evidence type="ECO:0000313" key="4">
    <source>
        <dbReference type="Proteomes" id="UP000419743"/>
    </source>
</evidence>
<sequence>MPVSDQTTPGERSHAPDRSGDLEETGSEDVTTDGAEAERAGPSGSSKHEAEGKSPADILTVFLLSLIAVLTAWCGFESSKWGGEMSIAFSQASSARIQSTAAEAQANAARQYDLTVYTQWVLAVEAQDTELRDFIEERFSPEFAVAFEAWEAGGREALGPFTVPEYVPPGTLESVALADRADAKFEEALDYNQRGDNYTLLTVLFALVLFLTAMSQRVNAAWMQRAMLGLAVIVAVGCIVTMLTYPVKI</sequence>
<name>A0A7M4DSE2_9MICO</name>
<feature type="region of interest" description="Disordered" evidence="1">
    <location>
        <begin position="1"/>
        <end position="52"/>
    </location>
</feature>
<feature type="compositionally biased region" description="Polar residues" evidence="1">
    <location>
        <begin position="1"/>
        <end position="10"/>
    </location>
</feature>
<feature type="compositionally biased region" description="Basic and acidic residues" evidence="1">
    <location>
        <begin position="11"/>
        <end position="21"/>
    </location>
</feature>
<dbReference type="AlphaFoldDB" id="A0A7M4DSE2"/>
<feature type="transmembrane region" description="Helical" evidence="2">
    <location>
        <begin position="198"/>
        <end position="214"/>
    </location>
</feature>
<keyword evidence="2" id="KW-1133">Transmembrane helix</keyword>
<keyword evidence="2" id="KW-0472">Membrane</keyword>
<keyword evidence="4" id="KW-1185">Reference proteome</keyword>
<proteinExistence type="predicted"/>
<comment type="caution">
    <text evidence="3">The sequence shown here is derived from an EMBL/GenBank/DDBJ whole genome shotgun (WGS) entry which is preliminary data.</text>
</comment>
<feature type="compositionally biased region" description="Acidic residues" evidence="1">
    <location>
        <begin position="22"/>
        <end position="31"/>
    </location>
</feature>
<accession>A0A7M4DSE2</accession>
<feature type="transmembrane region" description="Helical" evidence="2">
    <location>
        <begin position="58"/>
        <end position="76"/>
    </location>
</feature>
<dbReference type="Proteomes" id="UP000419743">
    <property type="component" value="Unassembled WGS sequence"/>
</dbReference>
<reference evidence="3 4" key="1">
    <citation type="submission" date="2019-11" db="EMBL/GenBank/DDBJ databases">
        <authorList>
            <person name="Criscuolo A."/>
        </authorList>
    </citation>
    <scope>NUCLEOTIDE SEQUENCE [LARGE SCALE GENOMIC DNA]</scope>
    <source>
        <strain evidence="3">CIP111667</strain>
    </source>
</reference>
<dbReference type="EMBL" id="CACRYJ010000069">
    <property type="protein sequence ID" value="VZO40386.1"/>
    <property type="molecule type" value="Genomic_DNA"/>
</dbReference>
<evidence type="ECO:0008006" key="5">
    <source>
        <dbReference type="Google" id="ProtNLM"/>
    </source>
</evidence>
<evidence type="ECO:0000313" key="3">
    <source>
        <dbReference type="EMBL" id="VZO40386.1"/>
    </source>
</evidence>
<gene>
    <name evidence="3" type="ORF">HALOF300_05090</name>
</gene>